<dbReference type="EMBL" id="ML119197">
    <property type="protein sequence ID" value="RPB07063.1"/>
    <property type="molecule type" value="Genomic_DNA"/>
</dbReference>
<sequence>MQILRTFNRDYTFSICELNLLKIEQDGFSTSELVGNLDVSDSHLRWRMQAAIWDFRDPQNDPGFQAQGIAPLIYLPNDIRLGKSWVKYPAKVTNVQGVDIHGAIRRVGYYIRQYFRRELRLGSEDTPEDIDSWRVNKFKQLNVPVLLHSEGNKRTIHTIRTTGTSGYRWSDSRNYCVWFRQKPAVTAILSVG</sequence>
<evidence type="ECO:0000313" key="1">
    <source>
        <dbReference type="EMBL" id="RPB07063.1"/>
    </source>
</evidence>
<gene>
    <name evidence="1" type="ORF">P167DRAFT_579659</name>
</gene>
<organism evidence="1 2">
    <name type="scientific">Morchella conica CCBAS932</name>
    <dbReference type="NCBI Taxonomy" id="1392247"/>
    <lineage>
        <taxon>Eukaryota</taxon>
        <taxon>Fungi</taxon>
        <taxon>Dikarya</taxon>
        <taxon>Ascomycota</taxon>
        <taxon>Pezizomycotina</taxon>
        <taxon>Pezizomycetes</taxon>
        <taxon>Pezizales</taxon>
        <taxon>Morchellaceae</taxon>
        <taxon>Morchella</taxon>
    </lineage>
</organism>
<dbReference type="OrthoDB" id="5436299at2759"/>
<name>A0A3N4K9E5_9PEZI</name>
<reference evidence="1 2" key="1">
    <citation type="journal article" date="2018" name="Nat. Ecol. Evol.">
        <title>Pezizomycetes genomes reveal the molecular basis of ectomycorrhizal truffle lifestyle.</title>
        <authorList>
            <person name="Murat C."/>
            <person name="Payen T."/>
            <person name="Noel B."/>
            <person name="Kuo A."/>
            <person name="Morin E."/>
            <person name="Chen J."/>
            <person name="Kohler A."/>
            <person name="Krizsan K."/>
            <person name="Balestrini R."/>
            <person name="Da Silva C."/>
            <person name="Montanini B."/>
            <person name="Hainaut M."/>
            <person name="Levati E."/>
            <person name="Barry K.W."/>
            <person name="Belfiori B."/>
            <person name="Cichocki N."/>
            <person name="Clum A."/>
            <person name="Dockter R.B."/>
            <person name="Fauchery L."/>
            <person name="Guy J."/>
            <person name="Iotti M."/>
            <person name="Le Tacon F."/>
            <person name="Lindquist E.A."/>
            <person name="Lipzen A."/>
            <person name="Malagnac F."/>
            <person name="Mello A."/>
            <person name="Molinier V."/>
            <person name="Miyauchi S."/>
            <person name="Poulain J."/>
            <person name="Riccioni C."/>
            <person name="Rubini A."/>
            <person name="Sitrit Y."/>
            <person name="Splivallo R."/>
            <person name="Traeger S."/>
            <person name="Wang M."/>
            <person name="Zifcakova L."/>
            <person name="Wipf D."/>
            <person name="Zambonelli A."/>
            <person name="Paolocci F."/>
            <person name="Nowrousian M."/>
            <person name="Ottonello S."/>
            <person name="Baldrian P."/>
            <person name="Spatafora J.W."/>
            <person name="Henrissat B."/>
            <person name="Nagy L.G."/>
            <person name="Aury J.M."/>
            <person name="Wincker P."/>
            <person name="Grigoriev I.V."/>
            <person name="Bonfante P."/>
            <person name="Martin F.M."/>
        </authorList>
    </citation>
    <scope>NUCLEOTIDE SEQUENCE [LARGE SCALE GENOMIC DNA]</scope>
    <source>
        <strain evidence="1 2">CCBAS932</strain>
    </source>
</reference>
<dbReference type="Proteomes" id="UP000277580">
    <property type="component" value="Unassembled WGS sequence"/>
</dbReference>
<dbReference type="AlphaFoldDB" id="A0A3N4K9E5"/>
<accession>A0A3N4K9E5</accession>
<dbReference type="InParanoid" id="A0A3N4K9E5"/>
<protein>
    <submittedName>
        <fullName evidence="1">Uncharacterized protein</fullName>
    </submittedName>
</protein>
<keyword evidence="2" id="KW-1185">Reference proteome</keyword>
<evidence type="ECO:0000313" key="2">
    <source>
        <dbReference type="Proteomes" id="UP000277580"/>
    </source>
</evidence>
<proteinExistence type="predicted"/>